<reference evidence="5" key="1">
    <citation type="journal article" date="2016" name="Nature">
        <title>The genome of the seagrass Zostera marina reveals angiosperm adaptation to the sea.</title>
        <authorList>
            <person name="Olsen J.L."/>
            <person name="Rouze P."/>
            <person name="Verhelst B."/>
            <person name="Lin Y.-C."/>
            <person name="Bayer T."/>
            <person name="Collen J."/>
            <person name="Dattolo E."/>
            <person name="De Paoli E."/>
            <person name="Dittami S."/>
            <person name="Maumus F."/>
            <person name="Michel G."/>
            <person name="Kersting A."/>
            <person name="Lauritano C."/>
            <person name="Lohaus R."/>
            <person name="Toepel M."/>
            <person name="Tonon T."/>
            <person name="Vanneste K."/>
            <person name="Amirebrahimi M."/>
            <person name="Brakel J."/>
            <person name="Bostroem C."/>
            <person name="Chovatia M."/>
            <person name="Grimwood J."/>
            <person name="Jenkins J.W."/>
            <person name="Jueterbock A."/>
            <person name="Mraz A."/>
            <person name="Stam W.T."/>
            <person name="Tice H."/>
            <person name="Bornberg-Bauer E."/>
            <person name="Green P.J."/>
            <person name="Pearson G.A."/>
            <person name="Procaccini G."/>
            <person name="Duarte C.M."/>
            <person name="Schmutz J."/>
            <person name="Reusch T.B.H."/>
            <person name="Van de Peer Y."/>
        </authorList>
    </citation>
    <scope>NUCLEOTIDE SEQUENCE [LARGE SCALE GENOMIC DNA]</scope>
    <source>
        <strain evidence="5">cv. Finnish</strain>
    </source>
</reference>
<comment type="caution">
    <text evidence="4">The sequence shown here is derived from an EMBL/GenBank/DDBJ whole genome shotgun (WGS) entry which is preliminary data.</text>
</comment>
<keyword evidence="2" id="KW-0175">Coiled coil</keyword>
<dbReference type="STRING" id="29655.A0A0K9NW67"/>
<dbReference type="Gene3D" id="6.10.250.1710">
    <property type="match status" value="1"/>
</dbReference>
<dbReference type="PANTHER" id="PTHR22761">
    <property type="entry name" value="CHARGED MULTIVESICULAR BODY PROTEIN"/>
    <property type="match status" value="1"/>
</dbReference>
<dbReference type="InterPro" id="IPR005024">
    <property type="entry name" value="Snf7_fam"/>
</dbReference>
<evidence type="ECO:0000313" key="5">
    <source>
        <dbReference type="Proteomes" id="UP000036987"/>
    </source>
</evidence>
<feature type="region of interest" description="Disordered" evidence="3">
    <location>
        <begin position="179"/>
        <end position="231"/>
    </location>
</feature>
<feature type="region of interest" description="Disordered" evidence="3">
    <location>
        <begin position="1"/>
        <end position="32"/>
    </location>
</feature>
<evidence type="ECO:0000256" key="1">
    <source>
        <dbReference type="ARBA" id="ARBA00006190"/>
    </source>
</evidence>
<evidence type="ECO:0000256" key="3">
    <source>
        <dbReference type="SAM" id="MobiDB-lite"/>
    </source>
</evidence>
<dbReference type="GO" id="GO:0005771">
    <property type="term" value="C:multivesicular body"/>
    <property type="evidence" value="ECO:0000318"/>
    <property type="project" value="GO_Central"/>
</dbReference>
<dbReference type="Pfam" id="PF03357">
    <property type="entry name" value="Snf7"/>
    <property type="match status" value="1"/>
</dbReference>
<dbReference type="PANTHER" id="PTHR22761:SF12">
    <property type="entry name" value="CHARGED MULTIVESICULAR BODY PROTEIN 5"/>
    <property type="match status" value="1"/>
</dbReference>
<organism evidence="4 5">
    <name type="scientific">Zostera marina</name>
    <name type="common">Eelgrass</name>
    <dbReference type="NCBI Taxonomy" id="29655"/>
    <lineage>
        <taxon>Eukaryota</taxon>
        <taxon>Viridiplantae</taxon>
        <taxon>Streptophyta</taxon>
        <taxon>Embryophyta</taxon>
        <taxon>Tracheophyta</taxon>
        <taxon>Spermatophyta</taxon>
        <taxon>Magnoliopsida</taxon>
        <taxon>Liliopsida</taxon>
        <taxon>Zosteraceae</taxon>
        <taxon>Zostera</taxon>
    </lineage>
</organism>
<name>A0A0K9NW67_ZOSMR</name>
<dbReference type="EMBL" id="LFYR01001623">
    <property type="protein sequence ID" value="KMZ60292.1"/>
    <property type="molecule type" value="Genomic_DNA"/>
</dbReference>
<sequence length="231" mass="26006">MRRVFGAKKNKDPPPSIQDASDRITKRGDGVDEKIQKLDAELARYRDQMKKTRPGPAMDAIKARAMRVLKQKKMYMGQRDMIYNQTFNLDQVSFASEGIKDAQQTMSAMKQANKELKGMMKTVNISDVDSLQDEMMDLMDTSTEIQESLGRSYSVPDDIDEEELMGELDALEADMEFEADAVPSYLQPEPEVESELNLPAAPSGRQYPPSRTNPQAVDEFGFPTVPQASLR</sequence>
<keyword evidence="5" id="KW-1185">Reference proteome</keyword>
<gene>
    <name evidence="4" type="ORF">ZOSMA_5G01590</name>
</gene>
<dbReference type="OrthoDB" id="3973241at2759"/>
<dbReference type="OMA" id="GVKQMQK"/>
<comment type="similarity">
    <text evidence="1">Belongs to the SNF7 family.</text>
</comment>
<proteinExistence type="inferred from homology"/>
<dbReference type="GO" id="GO:0006900">
    <property type="term" value="P:vesicle budding from membrane"/>
    <property type="evidence" value="ECO:0000318"/>
    <property type="project" value="GO_Central"/>
</dbReference>
<dbReference type="GO" id="GO:0032511">
    <property type="term" value="P:late endosome to vacuole transport via multivesicular body sorting pathway"/>
    <property type="evidence" value="ECO:0000318"/>
    <property type="project" value="GO_Central"/>
</dbReference>
<feature type="compositionally biased region" description="Basic and acidic residues" evidence="3">
    <location>
        <begin position="20"/>
        <end position="32"/>
    </location>
</feature>
<dbReference type="AlphaFoldDB" id="A0A0K9NW67"/>
<accession>A0A0K9NW67</accession>
<dbReference type="Proteomes" id="UP000036987">
    <property type="component" value="Unassembled WGS sequence"/>
</dbReference>
<evidence type="ECO:0000256" key="2">
    <source>
        <dbReference type="ARBA" id="ARBA00023054"/>
    </source>
</evidence>
<evidence type="ECO:0000313" key="4">
    <source>
        <dbReference type="EMBL" id="KMZ60292.1"/>
    </source>
</evidence>
<protein>
    <submittedName>
        <fullName evidence="4">Putative Charged multivesicular body protein</fullName>
    </submittedName>
</protein>